<dbReference type="CDD" id="cd03057">
    <property type="entry name" value="GST_N_Beta"/>
    <property type="match status" value="1"/>
</dbReference>
<dbReference type="InterPro" id="IPR010987">
    <property type="entry name" value="Glutathione-S-Trfase_C-like"/>
</dbReference>
<name>A0A1C3HB00_SERMA</name>
<feature type="domain" description="GST C-terminal" evidence="2">
    <location>
        <begin position="90"/>
        <end position="216"/>
    </location>
</feature>
<dbReference type="RefSeq" id="WP_230490206.1">
    <property type="nucleotide sequence ID" value="NZ_JBITRV010000002.1"/>
</dbReference>
<dbReference type="InterPro" id="IPR036249">
    <property type="entry name" value="Thioredoxin-like_sf"/>
</dbReference>
<dbReference type="PANTHER" id="PTHR44051:SF8">
    <property type="entry name" value="GLUTATHIONE S-TRANSFERASE GSTA"/>
    <property type="match status" value="1"/>
</dbReference>
<dbReference type="Pfam" id="PF13409">
    <property type="entry name" value="GST_N_2"/>
    <property type="match status" value="1"/>
</dbReference>
<dbReference type="SUPFAM" id="SSF52833">
    <property type="entry name" value="Thioredoxin-like"/>
    <property type="match status" value="1"/>
</dbReference>
<dbReference type="PANTHER" id="PTHR44051">
    <property type="entry name" value="GLUTATHIONE S-TRANSFERASE-RELATED"/>
    <property type="match status" value="1"/>
</dbReference>
<evidence type="ECO:0000259" key="2">
    <source>
        <dbReference type="PROSITE" id="PS50405"/>
    </source>
</evidence>
<evidence type="ECO:0000313" key="3">
    <source>
        <dbReference type="EMBL" id="SAY42223.1"/>
    </source>
</evidence>
<accession>A0A1C3HB00</accession>
<dbReference type="Pfam" id="PF14497">
    <property type="entry name" value="GST_C_3"/>
    <property type="match status" value="1"/>
</dbReference>
<dbReference type="Gene3D" id="1.20.1050.10">
    <property type="match status" value="1"/>
</dbReference>
<organism evidence="3">
    <name type="scientific">Serratia marcescens</name>
    <dbReference type="NCBI Taxonomy" id="615"/>
    <lineage>
        <taxon>Bacteria</taxon>
        <taxon>Pseudomonadati</taxon>
        <taxon>Pseudomonadota</taxon>
        <taxon>Gammaproteobacteria</taxon>
        <taxon>Enterobacterales</taxon>
        <taxon>Yersiniaceae</taxon>
        <taxon>Serratia</taxon>
    </lineage>
</organism>
<dbReference type="InterPro" id="IPR004045">
    <property type="entry name" value="Glutathione_S-Trfase_N"/>
</dbReference>
<dbReference type="EC" id="2.5.1.18" evidence="3"/>
<evidence type="ECO:0000259" key="1">
    <source>
        <dbReference type="PROSITE" id="PS50404"/>
    </source>
</evidence>
<protein>
    <submittedName>
        <fullName evidence="3">Glutathione S-transferase GST-6.0</fullName>
        <ecNumber evidence="3">2.5.1.18</ecNumber>
    </submittedName>
</protein>
<dbReference type="SUPFAM" id="SSF47616">
    <property type="entry name" value="GST C-terminal domain-like"/>
    <property type="match status" value="1"/>
</dbReference>
<dbReference type="AlphaFoldDB" id="A0A1C3HB00"/>
<dbReference type="InterPro" id="IPR004046">
    <property type="entry name" value="GST_C"/>
</dbReference>
<feature type="domain" description="GST N-terminal" evidence="1">
    <location>
        <begin position="3"/>
        <end position="84"/>
    </location>
</feature>
<sequence>MHDTYTLFGTQGCGSTIVAAALALTAFPWGYEEVDYAQDGPERDRLLALNPLGQVPTLVLPNDEVMTESAAIILLLHDRAPHAELAPPGGSPLLPRFLRWLLFINAEIYPTFTYADHPQRWQPQAAGAEQLKNAVMTYRERLLQQLNAAAGAAGPWFLGKSFSALDLYVAVMCNWRPGRAWFRQHCPRLYAIAERVEQRPELNALLSAQFDGVAPLES</sequence>
<dbReference type="Gene3D" id="3.40.30.10">
    <property type="entry name" value="Glutaredoxin"/>
    <property type="match status" value="1"/>
</dbReference>
<gene>
    <name evidence="3" type="primary">gstB_2</name>
    <name evidence="3" type="ORF">PWN146_00901</name>
</gene>
<proteinExistence type="predicted"/>
<dbReference type="InterPro" id="IPR036282">
    <property type="entry name" value="Glutathione-S-Trfase_C_sf"/>
</dbReference>
<reference evidence="3" key="1">
    <citation type="submission" date="2016-05" db="EMBL/GenBank/DDBJ databases">
        <authorList>
            <person name="Cock P.J.A."/>
            <person name="Cock P.J.A."/>
        </authorList>
    </citation>
    <scope>NUCLEOTIDE SEQUENCE</scope>
    <source>
        <strain evidence="3">PWN146_assembly</strain>
    </source>
</reference>
<dbReference type="CDD" id="cd03188">
    <property type="entry name" value="GST_C_Beta"/>
    <property type="match status" value="1"/>
</dbReference>
<dbReference type="PROSITE" id="PS50404">
    <property type="entry name" value="GST_NTER"/>
    <property type="match status" value="1"/>
</dbReference>
<keyword evidence="3" id="KW-0808">Transferase</keyword>
<dbReference type="GO" id="GO:0004364">
    <property type="term" value="F:glutathione transferase activity"/>
    <property type="evidence" value="ECO:0007669"/>
    <property type="project" value="UniProtKB-EC"/>
</dbReference>
<dbReference type="PROSITE" id="PS50405">
    <property type="entry name" value="GST_CTER"/>
    <property type="match status" value="1"/>
</dbReference>
<dbReference type="EMBL" id="LT575490">
    <property type="protein sequence ID" value="SAY42223.1"/>
    <property type="molecule type" value="Genomic_DNA"/>
</dbReference>
<dbReference type="InterPro" id="IPR040079">
    <property type="entry name" value="Glutathione_S-Trfase"/>
</dbReference>
<dbReference type="SFLD" id="SFLDS00019">
    <property type="entry name" value="Glutathione_Transferase_(cytos"/>
    <property type="match status" value="1"/>
</dbReference>